<accession>A0A6P0UME9</accession>
<organism evidence="2 3">
    <name type="scientific">Leptobacterium flavescens</name>
    <dbReference type="NCBI Taxonomy" id="472055"/>
    <lineage>
        <taxon>Bacteria</taxon>
        <taxon>Pseudomonadati</taxon>
        <taxon>Bacteroidota</taxon>
        <taxon>Flavobacteriia</taxon>
        <taxon>Flavobacteriales</taxon>
        <taxon>Flavobacteriaceae</taxon>
        <taxon>Leptobacterium</taxon>
    </lineage>
</organism>
<keyword evidence="1" id="KW-0472">Membrane</keyword>
<protein>
    <submittedName>
        <fullName evidence="2">Uncharacterized protein</fullName>
    </submittedName>
</protein>
<feature type="transmembrane region" description="Helical" evidence="1">
    <location>
        <begin position="158"/>
        <end position="178"/>
    </location>
</feature>
<sequence>MNTSDLKDIWNKYDEKLEANWALNYRILKEIKMDKVQSAVRKIKTGGIIWIVIQHLIGIFLISTAITHYERPQILIPTIMLAVLTYITAFWGSHNMGLILKVDYNEPVTRIQENIQKLKLSKLKNYRFIFIFSHLYFWLGVIVLLKIDVLILWQNSPLFVIIQSLFVLAYFPFALWIIRKYSSKKPKSRFWKALEKDSLLTEDSVGKNINDALGFLEEIEEFKKEN</sequence>
<dbReference type="EMBL" id="JAABOO010000003">
    <property type="protein sequence ID" value="NER14385.1"/>
    <property type="molecule type" value="Genomic_DNA"/>
</dbReference>
<proteinExistence type="predicted"/>
<keyword evidence="3" id="KW-1185">Reference proteome</keyword>
<evidence type="ECO:0000256" key="1">
    <source>
        <dbReference type="SAM" id="Phobius"/>
    </source>
</evidence>
<feature type="transmembrane region" description="Helical" evidence="1">
    <location>
        <begin position="47"/>
        <end position="68"/>
    </location>
</feature>
<reference evidence="2 3" key="1">
    <citation type="submission" date="2020-01" db="EMBL/GenBank/DDBJ databases">
        <title>Leptobacterium flavescens.</title>
        <authorList>
            <person name="Wang G."/>
        </authorList>
    </citation>
    <scope>NUCLEOTIDE SEQUENCE [LARGE SCALE GENOMIC DNA]</scope>
    <source>
        <strain evidence="2 3">KCTC 22160</strain>
    </source>
</reference>
<feature type="transmembrane region" description="Helical" evidence="1">
    <location>
        <begin position="128"/>
        <end position="152"/>
    </location>
</feature>
<evidence type="ECO:0000313" key="3">
    <source>
        <dbReference type="Proteomes" id="UP000468581"/>
    </source>
</evidence>
<dbReference type="RefSeq" id="WP_163607678.1">
    <property type="nucleotide sequence ID" value="NZ_JAABOO010000003.1"/>
</dbReference>
<gene>
    <name evidence="2" type="ORF">GWK08_13105</name>
</gene>
<evidence type="ECO:0000313" key="2">
    <source>
        <dbReference type="EMBL" id="NER14385.1"/>
    </source>
</evidence>
<name>A0A6P0UME9_9FLAO</name>
<comment type="caution">
    <text evidence="2">The sequence shown here is derived from an EMBL/GenBank/DDBJ whole genome shotgun (WGS) entry which is preliminary data.</text>
</comment>
<dbReference type="AlphaFoldDB" id="A0A6P0UME9"/>
<feature type="transmembrane region" description="Helical" evidence="1">
    <location>
        <begin position="74"/>
        <end position="92"/>
    </location>
</feature>
<keyword evidence="1" id="KW-0812">Transmembrane</keyword>
<keyword evidence="1" id="KW-1133">Transmembrane helix</keyword>
<dbReference type="Proteomes" id="UP000468581">
    <property type="component" value="Unassembled WGS sequence"/>
</dbReference>